<gene>
    <name evidence="3" type="ORF">GYMLUDRAFT_85547</name>
</gene>
<dbReference type="AlphaFoldDB" id="A0A0D0CBW8"/>
<proteinExistence type="predicted"/>
<dbReference type="HOGENOM" id="CLU_035509_1_1_1"/>
<dbReference type="OrthoDB" id="3251775at2759"/>
<name>A0A0D0CBW8_9AGAR</name>
<dbReference type="Proteomes" id="UP000053593">
    <property type="component" value="Unassembled WGS sequence"/>
</dbReference>
<keyword evidence="1" id="KW-0472">Membrane</keyword>
<keyword evidence="4" id="KW-1185">Reference proteome</keyword>
<feature type="transmembrane region" description="Helical" evidence="1">
    <location>
        <begin position="15"/>
        <end position="34"/>
    </location>
</feature>
<evidence type="ECO:0000256" key="1">
    <source>
        <dbReference type="SAM" id="Phobius"/>
    </source>
</evidence>
<dbReference type="Pfam" id="PF20151">
    <property type="entry name" value="DUF6533"/>
    <property type="match status" value="1"/>
</dbReference>
<keyword evidence="1" id="KW-0812">Transmembrane</keyword>
<feature type="transmembrane region" description="Helical" evidence="1">
    <location>
        <begin position="164"/>
        <end position="191"/>
    </location>
</feature>
<feature type="domain" description="DUF6533" evidence="2">
    <location>
        <begin position="17"/>
        <end position="60"/>
    </location>
</feature>
<feature type="transmembrane region" description="Helical" evidence="1">
    <location>
        <begin position="55"/>
        <end position="74"/>
    </location>
</feature>
<feature type="transmembrane region" description="Helical" evidence="1">
    <location>
        <begin position="86"/>
        <end position="110"/>
    </location>
</feature>
<sequence length="281" mass="31601">MAELPEADFLPLARVRYLTGVALVLIIYNHLLTLNEEIETIWTTGRNYLQKLTFALNRYGVETIVIYSAYVYGGSATRLDDNVCHLFNWIFAVAGMGITVITQSFITLRVYRAWDKRRGTSIALLVVFVIFIAASIPNAVLSILEIQQATHFFPEISACAILTIPPFFPVTLGIFLLLDLVIVTLAIFYALERPYRTNVDVLDSLHRDGAKLFIALRNQAICSLRLISLVISVVGEPSDCYGVLCLVWTLMSIINSHFQMRVEGLKNYNFGFQSSNSCLIF</sequence>
<evidence type="ECO:0000313" key="4">
    <source>
        <dbReference type="Proteomes" id="UP000053593"/>
    </source>
</evidence>
<accession>A0A0D0CBW8</accession>
<evidence type="ECO:0000313" key="3">
    <source>
        <dbReference type="EMBL" id="KIK59989.1"/>
    </source>
</evidence>
<protein>
    <recommendedName>
        <fullName evidence="2">DUF6533 domain-containing protein</fullName>
    </recommendedName>
</protein>
<organism evidence="3 4">
    <name type="scientific">Collybiopsis luxurians FD-317 M1</name>
    <dbReference type="NCBI Taxonomy" id="944289"/>
    <lineage>
        <taxon>Eukaryota</taxon>
        <taxon>Fungi</taxon>
        <taxon>Dikarya</taxon>
        <taxon>Basidiomycota</taxon>
        <taxon>Agaricomycotina</taxon>
        <taxon>Agaricomycetes</taxon>
        <taxon>Agaricomycetidae</taxon>
        <taxon>Agaricales</taxon>
        <taxon>Marasmiineae</taxon>
        <taxon>Omphalotaceae</taxon>
        <taxon>Collybiopsis</taxon>
        <taxon>Collybiopsis luxurians</taxon>
    </lineage>
</organism>
<evidence type="ECO:0000259" key="2">
    <source>
        <dbReference type="Pfam" id="PF20151"/>
    </source>
</evidence>
<keyword evidence="1" id="KW-1133">Transmembrane helix</keyword>
<dbReference type="EMBL" id="KN834777">
    <property type="protein sequence ID" value="KIK59989.1"/>
    <property type="molecule type" value="Genomic_DNA"/>
</dbReference>
<reference evidence="3 4" key="1">
    <citation type="submission" date="2014-04" db="EMBL/GenBank/DDBJ databases">
        <title>Evolutionary Origins and Diversification of the Mycorrhizal Mutualists.</title>
        <authorList>
            <consortium name="DOE Joint Genome Institute"/>
            <consortium name="Mycorrhizal Genomics Consortium"/>
            <person name="Kohler A."/>
            <person name="Kuo A."/>
            <person name="Nagy L.G."/>
            <person name="Floudas D."/>
            <person name="Copeland A."/>
            <person name="Barry K.W."/>
            <person name="Cichocki N."/>
            <person name="Veneault-Fourrey C."/>
            <person name="LaButti K."/>
            <person name="Lindquist E.A."/>
            <person name="Lipzen A."/>
            <person name="Lundell T."/>
            <person name="Morin E."/>
            <person name="Murat C."/>
            <person name="Riley R."/>
            <person name="Ohm R."/>
            <person name="Sun H."/>
            <person name="Tunlid A."/>
            <person name="Henrissat B."/>
            <person name="Grigoriev I.V."/>
            <person name="Hibbett D.S."/>
            <person name="Martin F."/>
        </authorList>
    </citation>
    <scope>NUCLEOTIDE SEQUENCE [LARGE SCALE GENOMIC DNA]</scope>
    <source>
        <strain evidence="3 4">FD-317 M1</strain>
    </source>
</reference>
<feature type="transmembrane region" description="Helical" evidence="1">
    <location>
        <begin position="122"/>
        <end position="144"/>
    </location>
</feature>
<dbReference type="InterPro" id="IPR045340">
    <property type="entry name" value="DUF6533"/>
</dbReference>